<feature type="compositionally biased region" description="Basic and acidic residues" evidence="2">
    <location>
        <begin position="524"/>
        <end position="533"/>
    </location>
</feature>
<evidence type="ECO:0000313" key="3">
    <source>
        <dbReference type="EMBL" id="EFJ03309.1"/>
    </source>
</evidence>
<feature type="compositionally biased region" description="Polar residues" evidence="2">
    <location>
        <begin position="411"/>
        <end position="423"/>
    </location>
</feature>
<accession>D8PKI1</accession>
<dbReference type="GeneID" id="9589312"/>
<dbReference type="VEuPathDB" id="FungiDB:SCHCODRAFT_02623921"/>
<evidence type="ECO:0000256" key="2">
    <source>
        <dbReference type="SAM" id="MobiDB-lite"/>
    </source>
</evidence>
<reference evidence="3 4" key="1">
    <citation type="journal article" date="2010" name="Nat. Biotechnol.">
        <title>Genome sequence of the model mushroom Schizophyllum commune.</title>
        <authorList>
            <person name="Ohm R.A."/>
            <person name="de Jong J.F."/>
            <person name="Lugones L.G."/>
            <person name="Aerts A."/>
            <person name="Kothe E."/>
            <person name="Stajich J.E."/>
            <person name="de Vries R.P."/>
            <person name="Record E."/>
            <person name="Levasseur A."/>
            <person name="Baker S.E."/>
            <person name="Bartholomew K.A."/>
            <person name="Coutinho P.M."/>
            <person name="Erdmann S."/>
            <person name="Fowler T.J."/>
            <person name="Gathman A.C."/>
            <person name="Lombard V."/>
            <person name="Henrissat B."/>
            <person name="Knabe N."/>
            <person name="Kuees U."/>
            <person name="Lilly W.W."/>
            <person name="Lindquist E."/>
            <person name="Lucas S."/>
            <person name="Magnuson J.K."/>
            <person name="Piumi F."/>
            <person name="Raudaskoski M."/>
            <person name="Salamov A."/>
            <person name="Schmutz J."/>
            <person name="Schwarze F.W.M.R."/>
            <person name="vanKuyk P.A."/>
            <person name="Horton J.S."/>
            <person name="Grigoriev I.V."/>
            <person name="Woesten H.A.B."/>
        </authorList>
    </citation>
    <scope>NUCLEOTIDE SEQUENCE [LARGE SCALE GENOMIC DNA]</scope>
    <source>
        <strain evidence="4">H4-8 / FGSC 9210</strain>
    </source>
</reference>
<feature type="compositionally biased region" description="Polar residues" evidence="2">
    <location>
        <begin position="792"/>
        <end position="809"/>
    </location>
</feature>
<feature type="compositionally biased region" description="Basic residues" evidence="2">
    <location>
        <begin position="55"/>
        <end position="67"/>
    </location>
</feature>
<feature type="compositionally biased region" description="Polar residues" evidence="2">
    <location>
        <begin position="619"/>
        <end position="628"/>
    </location>
</feature>
<feature type="region of interest" description="Disordered" evidence="2">
    <location>
        <begin position="239"/>
        <end position="1127"/>
    </location>
</feature>
<dbReference type="HOGENOM" id="CLU_279529_0_0_1"/>
<dbReference type="EMBL" id="GL377302">
    <property type="protein sequence ID" value="EFJ03309.1"/>
    <property type="molecule type" value="Genomic_DNA"/>
</dbReference>
<feature type="region of interest" description="Disordered" evidence="2">
    <location>
        <begin position="1"/>
        <end position="72"/>
    </location>
</feature>
<feature type="compositionally biased region" description="Pro residues" evidence="2">
    <location>
        <begin position="960"/>
        <end position="971"/>
    </location>
</feature>
<feature type="compositionally biased region" description="Polar residues" evidence="2">
    <location>
        <begin position="920"/>
        <end position="944"/>
    </location>
</feature>
<feature type="compositionally biased region" description="Basic and acidic residues" evidence="2">
    <location>
        <begin position="275"/>
        <end position="290"/>
    </location>
</feature>
<feature type="compositionally biased region" description="Polar residues" evidence="2">
    <location>
        <begin position="556"/>
        <end position="566"/>
    </location>
</feature>
<feature type="compositionally biased region" description="Low complexity" evidence="2">
    <location>
        <begin position="692"/>
        <end position="702"/>
    </location>
</feature>
<keyword evidence="4" id="KW-1185">Reference proteome</keyword>
<organism evidence="4">
    <name type="scientific">Schizophyllum commune (strain H4-8 / FGSC 9210)</name>
    <name type="common">Split gill fungus</name>
    <dbReference type="NCBI Taxonomy" id="578458"/>
    <lineage>
        <taxon>Eukaryota</taxon>
        <taxon>Fungi</taxon>
        <taxon>Dikarya</taxon>
        <taxon>Basidiomycota</taxon>
        <taxon>Agaricomycotina</taxon>
        <taxon>Agaricomycetes</taxon>
        <taxon>Agaricomycetidae</taxon>
        <taxon>Agaricales</taxon>
        <taxon>Schizophyllaceae</taxon>
        <taxon>Schizophyllum</taxon>
    </lineage>
</organism>
<feature type="compositionally biased region" description="Pro residues" evidence="2">
    <location>
        <begin position="342"/>
        <end position="363"/>
    </location>
</feature>
<feature type="compositionally biased region" description="Polar residues" evidence="2">
    <location>
        <begin position="1115"/>
        <end position="1127"/>
    </location>
</feature>
<feature type="compositionally biased region" description="Low complexity" evidence="2">
    <location>
        <begin position="303"/>
        <end position="315"/>
    </location>
</feature>
<keyword evidence="1" id="KW-0175">Coiled coil</keyword>
<feature type="compositionally biased region" description="Low complexity" evidence="2">
    <location>
        <begin position="978"/>
        <end position="987"/>
    </location>
</feature>
<evidence type="ECO:0000313" key="4">
    <source>
        <dbReference type="Proteomes" id="UP000007431"/>
    </source>
</evidence>
<feature type="compositionally biased region" description="Basic and acidic residues" evidence="2">
    <location>
        <begin position="1"/>
        <end position="30"/>
    </location>
</feature>
<dbReference type="RefSeq" id="XP_003038211.1">
    <property type="nucleotide sequence ID" value="XM_003038165.1"/>
</dbReference>
<evidence type="ECO:0000256" key="1">
    <source>
        <dbReference type="SAM" id="Coils"/>
    </source>
</evidence>
<dbReference type="InParanoid" id="D8PKI1"/>
<protein>
    <submittedName>
        <fullName evidence="3">Uncharacterized protein</fullName>
    </submittedName>
</protein>
<dbReference type="OrthoDB" id="3069722at2759"/>
<feature type="compositionally biased region" description="Pro residues" evidence="2">
    <location>
        <begin position="898"/>
        <end position="908"/>
    </location>
</feature>
<feature type="compositionally biased region" description="Low complexity" evidence="2">
    <location>
        <begin position="574"/>
        <end position="595"/>
    </location>
</feature>
<feature type="compositionally biased region" description="Basic and acidic residues" evidence="2">
    <location>
        <begin position="461"/>
        <end position="470"/>
    </location>
</feature>
<gene>
    <name evidence="3" type="ORF">SCHCODRAFT_255193</name>
</gene>
<sequence>MYKSSSGHEDSRLDKTYKHDKKQYLNDVRDSGIASVTHKDKGKEHRRASAPVDKSHHHRKSKSRSRTHSAASGETLLLLLREQERDAQNARNLLRAAMDEVDASASRLAEAERERRELAQAQVTQRLQAHAATVQVQVGASRTKHELEMYKLQLEAAQREIARAQSVVQMMQTQRDDAERAAAKARTIARRLKEEQIVLRAREQGREEGYAEGVERARMLSEFGEDGREAIYYAIRSAGADPRMPGDGTAYIEDLEETPSSRHTRPTPTRSRSSTSDRDTEGTRPRDRTSPRTPKPPSEATRRTSNSSRSSRHTSVASPPPLNHGPPSPVQYLDPQPLTMPASPPAPPEPPSPPAPMPEPMVMPEPEVQNNVPDAYSPQPIPIPPPKQYATRNAPYIPRERATHDMYGYSPNPNGVTFPSQDENQARKDSLSSAGGYPSGSRSQSRARRDSTSTTSSAAYEPHRSRKDSASGRQYAYGQPNVPVMQVHVPTDVDPYDLRGLGKPAKRASMGSSRSGVTGDIESELGRTHKVEETLMPYMPMPPPPASYLRGEVTERSTSVQPQTTHTRPRRDSQSSQSSAGYGGYRPPSAPYAYQQPPPRSAPTPPVRTAPTPPVYPQTYRQPQQPVYSQPPTPACGQSQAPVYGQPQAPAYGQPPPPAQPAYGRQTPTYSQPPAPVYGRTSRGSHRRTRSASDASDSSTTSMSQFDLTSRPPPTRGPLSAIPEDVNSPRVYESSSSSSGGSPAQNIYASHSTPQFRVQPPDEEREEPQRSASRSSKSSMYGNRRNVADWAESSSESTPPGSNHPTTPSDHLLTPEYRPRNSSRENVASPNGGSSDSRRSSTGSSSFNIIIEPPSRPTSVSGNISGNNTPMNTNFGLLSPQGVIAPALPQQPRTPTQPVQPPFIPAMPMPTDSEPDDSHNNNLPPWIRQQQQGNGTPAPSQQPQGIYGQAPRRPSQPTYGAPPEPPVPVPGPQRNNYDSSTSSGSETDTSEADEPRRTPRASRSTTPTYAVAPQPPGFSYPSSPLAGVTPSPGTPGAQQQRRVSSVYGPATPTAGTPQPPQARGGVRRASVSYATPGSAGAPVHGTPMMGGSDGGVYGLARSTSESDGDVDPATMRNTLANSGSMRY</sequence>
<feature type="compositionally biased region" description="Low complexity" evidence="2">
    <location>
        <begin position="832"/>
        <end position="846"/>
    </location>
</feature>
<name>D8PKI1_SCHCM</name>
<feature type="compositionally biased region" description="Low complexity" evidence="2">
    <location>
        <begin position="770"/>
        <end position="779"/>
    </location>
</feature>
<feature type="coiled-coil region" evidence="1">
    <location>
        <begin position="80"/>
        <end position="195"/>
    </location>
</feature>
<dbReference type="eggNOG" id="ENOG502RBS5">
    <property type="taxonomic scope" value="Eukaryota"/>
</dbReference>
<feature type="compositionally biased region" description="Polar residues" evidence="2">
    <location>
        <begin position="857"/>
        <end position="876"/>
    </location>
</feature>
<dbReference type="OMA" id="IMIPPPA"/>
<dbReference type="Proteomes" id="UP000007431">
    <property type="component" value="Unassembled WGS sequence"/>
</dbReference>
<feature type="compositionally biased region" description="Pro residues" evidence="2">
    <location>
        <begin position="318"/>
        <end position="329"/>
    </location>
</feature>
<dbReference type="AlphaFoldDB" id="D8PKI1"/>
<feature type="compositionally biased region" description="Polar residues" evidence="2">
    <location>
        <begin position="743"/>
        <end position="756"/>
    </location>
</feature>
<dbReference type="KEGG" id="scm:SCHCO_02623921"/>
<proteinExistence type="predicted"/>
<feature type="compositionally biased region" description="Pro residues" evidence="2">
    <location>
        <begin position="596"/>
        <end position="616"/>
    </location>
</feature>